<dbReference type="Proteomes" id="UP000016481">
    <property type="component" value="Unassembled WGS sequence"/>
</dbReference>
<keyword evidence="1" id="KW-0812">Transmembrane</keyword>
<protein>
    <submittedName>
        <fullName evidence="2">Uncharacterized protein</fullName>
    </submittedName>
</protein>
<keyword evidence="1" id="KW-0472">Membrane</keyword>
<evidence type="ECO:0000313" key="2">
    <source>
        <dbReference type="EMBL" id="ERH15408.1"/>
    </source>
</evidence>
<comment type="caution">
    <text evidence="2">The sequence shown here is derived from an EMBL/GenBank/DDBJ whole genome shotgun (WGS) entry which is preliminary data.</text>
</comment>
<dbReference type="RefSeq" id="WP_021603307.1">
    <property type="nucleotide sequence ID" value="NZ_KE951483.1"/>
</dbReference>
<gene>
    <name evidence="2" type="ORF">HMPREF1978_01146</name>
</gene>
<feature type="transmembrane region" description="Helical" evidence="1">
    <location>
        <begin position="6"/>
        <end position="22"/>
    </location>
</feature>
<reference evidence="2 3" key="1">
    <citation type="submission" date="2013-08" db="EMBL/GenBank/DDBJ databases">
        <authorList>
            <person name="Weinstock G."/>
            <person name="Sodergren E."/>
            <person name="Wylie T."/>
            <person name="Fulton L."/>
            <person name="Fulton R."/>
            <person name="Fronick C."/>
            <person name="O'Laughlin M."/>
            <person name="Godfrey J."/>
            <person name="Miner T."/>
            <person name="Herter B."/>
            <person name="Appelbaum E."/>
            <person name="Cordes M."/>
            <person name="Lek S."/>
            <person name="Wollam A."/>
            <person name="Pepin K.H."/>
            <person name="Palsikar V.B."/>
            <person name="Mitreva M."/>
            <person name="Wilson R.K."/>
        </authorList>
    </citation>
    <scope>NUCLEOTIDE SEQUENCE [LARGE SCALE GENOMIC DNA]</scope>
    <source>
        <strain evidence="2 3">F0530</strain>
    </source>
</reference>
<keyword evidence="1" id="KW-1133">Transmembrane helix</keyword>
<accession>U1R6V2</accession>
<organism evidence="2 3">
    <name type="scientific">Actinomyces graevenitzii F0530</name>
    <dbReference type="NCBI Taxonomy" id="1321817"/>
    <lineage>
        <taxon>Bacteria</taxon>
        <taxon>Bacillati</taxon>
        <taxon>Actinomycetota</taxon>
        <taxon>Actinomycetes</taxon>
        <taxon>Actinomycetales</taxon>
        <taxon>Actinomycetaceae</taxon>
        <taxon>Actinomyces</taxon>
    </lineage>
</organism>
<dbReference type="EMBL" id="AWSC01000043">
    <property type="protein sequence ID" value="ERH15408.1"/>
    <property type="molecule type" value="Genomic_DNA"/>
</dbReference>
<dbReference type="HOGENOM" id="CLU_109685_0_0_11"/>
<feature type="transmembrane region" description="Helical" evidence="1">
    <location>
        <begin position="29"/>
        <end position="48"/>
    </location>
</feature>
<feature type="transmembrane region" description="Helical" evidence="1">
    <location>
        <begin position="130"/>
        <end position="148"/>
    </location>
</feature>
<dbReference type="AlphaFoldDB" id="U1R6V2"/>
<proteinExistence type="predicted"/>
<name>U1R6V2_9ACTO</name>
<evidence type="ECO:0000313" key="3">
    <source>
        <dbReference type="Proteomes" id="UP000016481"/>
    </source>
</evidence>
<feature type="transmembrane region" description="Helical" evidence="1">
    <location>
        <begin position="91"/>
        <end position="110"/>
    </location>
</feature>
<feature type="transmembrane region" description="Helical" evidence="1">
    <location>
        <begin position="60"/>
        <end position="79"/>
    </location>
</feature>
<evidence type="ECO:0000256" key="1">
    <source>
        <dbReference type="SAM" id="Phobius"/>
    </source>
</evidence>
<dbReference type="PATRIC" id="fig|1321817.3.peg.1006"/>
<sequence length="174" mass="19576">MVALIFACLAVIAIILFLRFVLWYHMTVLFLILFSPDYLVIVGGAGAYTINNTEWLTSSLGGRIAWGIMAMVLVWAIYFTFNSALYKASEIAYRVISFALIVGCSLYIMFKLVLHLMEKVGPQLANDSATNHMIYICIAVVIALVAWLRRQAIMDELDEEGKLKLGSRRRSKAE</sequence>